<reference evidence="1 2" key="1">
    <citation type="journal article" date="2013" name="PLoS ONE">
        <title>Genomic and secretomic analyses reveal unique features of the lignocellulolytic enzyme system of Penicillium decumbens.</title>
        <authorList>
            <person name="Liu G."/>
            <person name="Zhang L."/>
            <person name="Wei X."/>
            <person name="Zou G."/>
            <person name="Qin Y."/>
            <person name="Ma L."/>
            <person name="Li J."/>
            <person name="Zheng H."/>
            <person name="Wang S."/>
            <person name="Wang C."/>
            <person name="Xun L."/>
            <person name="Zhao G.-P."/>
            <person name="Zhou Z."/>
            <person name="Qu Y."/>
        </authorList>
    </citation>
    <scope>NUCLEOTIDE SEQUENCE [LARGE SCALE GENOMIC DNA]</scope>
    <source>
        <strain evidence="2">114-2 / CGMCC 5302</strain>
    </source>
</reference>
<dbReference type="Pfam" id="PF12311">
    <property type="entry name" value="DUF3632"/>
    <property type="match status" value="1"/>
</dbReference>
<dbReference type="InterPro" id="IPR022085">
    <property type="entry name" value="OpdG"/>
</dbReference>
<dbReference type="PANTHER" id="PTHR38797:SF7">
    <property type="entry name" value="TRANSCRIPTION FACTOR DOMAIN-CONTAINING PROTEIN"/>
    <property type="match status" value="1"/>
</dbReference>
<dbReference type="InterPro" id="IPR053204">
    <property type="entry name" value="Oxopyrrolidines_Biosynth-assoc"/>
</dbReference>
<protein>
    <submittedName>
        <fullName evidence="1">Uncharacterized protein</fullName>
    </submittedName>
</protein>
<dbReference type="PANTHER" id="PTHR38797">
    <property type="entry name" value="NUCLEAR PORE COMPLEX PROTEIN NUP85-RELATED"/>
    <property type="match status" value="1"/>
</dbReference>
<dbReference type="AlphaFoldDB" id="S7ZFB0"/>
<dbReference type="Proteomes" id="UP000019376">
    <property type="component" value="Unassembled WGS sequence"/>
</dbReference>
<dbReference type="EMBL" id="KB644411">
    <property type="protein sequence ID" value="EPS29335.1"/>
    <property type="molecule type" value="Genomic_DNA"/>
</dbReference>
<sequence>MHDLHDSLLSPSPRGTPHLTTSEAFRIAQEGTSQCIARGEFKEIRSAAFSNRTWITTSRYCELGDGVNSLEEYIHSMWYIHYQLGRNISYETPDHEGLVLDIVRIQGMGPLTRPDRLCQIALILFRSLFEERQGLRSGEESDDEDPKRSMHQLEIFHLLPAAVAWLRHTGHNLILLSEVYWNDCPSIIRKGGEMFIESELGQRSSTGFSPWRYIYWLKRLHEIQEEAKEAKEELLEEYATRAIDYMLSKLVQRNSEILRAYQHGGDALHQEKHLLCLRSLLKSEATENEDSKDGAK</sequence>
<gene>
    <name evidence="1" type="ORF">PDE_04284</name>
</gene>
<organism evidence="1 2">
    <name type="scientific">Penicillium oxalicum (strain 114-2 / CGMCC 5302)</name>
    <name type="common">Penicillium decumbens</name>
    <dbReference type="NCBI Taxonomy" id="933388"/>
    <lineage>
        <taxon>Eukaryota</taxon>
        <taxon>Fungi</taxon>
        <taxon>Dikarya</taxon>
        <taxon>Ascomycota</taxon>
        <taxon>Pezizomycotina</taxon>
        <taxon>Eurotiomycetes</taxon>
        <taxon>Eurotiomycetidae</taxon>
        <taxon>Eurotiales</taxon>
        <taxon>Aspergillaceae</taxon>
        <taxon>Penicillium</taxon>
    </lineage>
</organism>
<dbReference type="OrthoDB" id="5403091at2759"/>
<keyword evidence="2" id="KW-1185">Reference proteome</keyword>
<dbReference type="HOGENOM" id="CLU_834163_0_0_1"/>
<dbReference type="eggNOG" id="ENOG502RWKT">
    <property type="taxonomic scope" value="Eukaryota"/>
</dbReference>
<name>S7ZFB0_PENO1</name>
<evidence type="ECO:0000313" key="1">
    <source>
        <dbReference type="EMBL" id="EPS29335.1"/>
    </source>
</evidence>
<evidence type="ECO:0000313" key="2">
    <source>
        <dbReference type="Proteomes" id="UP000019376"/>
    </source>
</evidence>
<dbReference type="PhylomeDB" id="S7ZFB0"/>
<accession>S7ZFB0</accession>
<proteinExistence type="predicted"/>